<proteinExistence type="predicted"/>
<gene>
    <name evidence="1" type="ORF">F4821DRAFT_250120</name>
</gene>
<keyword evidence="2" id="KW-1185">Reference proteome</keyword>
<comment type="caution">
    <text evidence="1">The sequence shown here is derived from an EMBL/GenBank/DDBJ whole genome shotgun (WGS) entry which is preliminary data.</text>
</comment>
<evidence type="ECO:0000313" key="1">
    <source>
        <dbReference type="EMBL" id="KAI6081062.1"/>
    </source>
</evidence>
<dbReference type="EMBL" id="MU394409">
    <property type="protein sequence ID" value="KAI6081062.1"/>
    <property type="molecule type" value="Genomic_DNA"/>
</dbReference>
<protein>
    <submittedName>
        <fullName evidence="1">CHAT domain-containing protein</fullName>
    </submittedName>
</protein>
<dbReference type="Proteomes" id="UP001497680">
    <property type="component" value="Unassembled WGS sequence"/>
</dbReference>
<evidence type="ECO:0000313" key="2">
    <source>
        <dbReference type="Proteomes" id="UP001497680"/>
    </source>
</evidence>
<sequence length="895" mass="101109">MSNLSDVFQTLGQLVTSQPSKPFDQNISWTKLLEQQYRSNVFDFPISKMDDELHRTTRDLEDQQLSIHKPRLLEYLANGLAQRFEIYGAMTDIDKAVHYARQALQFAPDNRSFGRQCLSTLGDHLRRRHFGRELGGKFLEDALNDAENALFDIDEAVRLQSQAVESASESDPYRAVYMNNLARSLSDRSETVRHLTGNKIICMRKAVCHRLMPIKKRDSEKALRIFKEVLQMTSEDHTLRGTFLHDLGKHYGRMYDDGVGDDMLQEAVQFLRQAIEKTPVKSPNHGKYQYDLGCRLYWLFAKNRTPEDVPQFGEAMSCLQAAFNHESLGPTFRIGAAKAFVQFCITDDLMEEALEAASVGVSLMPMQALHLLDDSDKQSALGLFFDLPSTAAALALATGQDAMSALELLEKGRGARGKSLQDLRFDPHDLEEKYPSIGQRYTRLRKQLSSFITTDSSFIGEENEWKAIHQRYDTSMELDKLVEEIRGLDGFESFLALPTAAEARDSTNRGPIVIINVSTSRCDAILVQKHGVTAIHLPELNEDILYDKVEKQDVGSIQTLQWLWHAVACPVLDALGFTQPPHDDHWPHVWWIPTGILSRFPIHAAGYHGTFHTVLDRVMSSYSASVRAIIYTRRSRNPLPKLTKVLLVAMEETPGSVPLPFVRNEVKMLHEKFKSLSLEPIEPETRKESVLSHIRDCQIFHFAGHGHTNLDDPSDSQLRLDDWKQNPLTVNDLLQLDLHKTSPFLAYLSACGTGRVEEGKFMNESLHLISACQLAGFRHVIGTLWRVNDSLCVDMARVTYDGIKVGGMSDESVCQGLHNATRLLRDRWLTNLKLAEKRSTQGIPLRDALANAYDLMSYDDIGSGDARDVVGDDSDEENDRLSGTPHWVPYVHFGV</sequence>
<organism evidence="1 2">
    <name type="scientific">Hypoxylon rubiginosum</name>
    <dbReference type="NCBI Taxonomy" id="110542"/>
    <lineage>
        <taxon>Eukaryota</taxon>
        <taxon>Fungi</taxon>
        <taxon>Dikarya</taxon>
        <taxon>Ascomycota</taxon>
        <taxon>Pezizomycotina</taxon>
        <taxon>Sordariomycetes</taxon>
        <taxon>Xylariomycetidae</taxon>
        <taxon>Xylariales</taxon>
        <taxon>Hypoxylaceae</taxon>
        <taxon>Hypoxylon</taxon>
    </lineage>
</organism>
<name>A0ACC0CKS6_9PEZI</name>
<reference evidence="1 2" key="1">
    <citation type="journal article" date="2022" name="New Phytol.">
        <title>Ecological generalism drives hyperdiversity of secondary metabolite gene clusters in xylarialean endophytes.</title>
        <authorList>
            <person name="Franco M.E.E."/>
            <person name="Wisecaver J.H."/>
            <person name="Arnold A.E."/>
            <person name="Ju Y.M."/>
            <person name="Slot J.C."/>
            <person name="Ahrendt S."/>
            <person name="Moore L.P."/>
            <person name="Eastman K.E."/>
            <person name="Scott K."/>
            <person name="Konkel Z."/>
            <person name="Mondo S.J."/>
            <person name="Kuo A."/>
            <person name="Hayes R.D."/>
            <person name="Haridas S."/>
            <person name="Andreopoulos B."/>
            <person name="Riley R."/>
            <person name="LaButti K."/>
            <person name="Pangilinan J."/>
            <person name="Lipzen A."/>
            <person name="Amirebrahimi M."/>
            <person name="Yan J."/>
            <person name="Adam C."/>
            <person name="Keymanesh K."/>
            <person name="Ng V."/>
            <person name="Louie K."/>
            <person name="Northen T."/>
            <person name="Drula E."/>
            <person name="Henrissat B."/>
            <person name="Hsieh H.M."/>
            <person name="Youens-Clark K."/>
            <person name="Lutzoni F."/>
            <person name="Miadlikowska J."/>
            <person name="Eastwood D.C."/>
            <person name="Hamelin R.C."/>
            <person name="Grigoriev I.V."/>
            <person name="U'Ren J.M."/>
        </authorList>
    </citation>
    <scope>NUCLEOTIDE SEQUENCE [LARGE SCALE GENOMIC DNA]</scope>
    <source>
        <strain evidence="1 2">ER1909</strain>
    </source>
</reference>
<accession>A0ACC0CKS6</accession>